<evidence type="ECO:0000313" key="2">
    <source>
        <dbReference type="EMBL" id="KAA8564101.1"/>
    </source>
</evidence>
<keyword evidence="3" id="KW-1185">Reference proteome</keyword>
<name>A0A5M9J541_MONFR</name>
<evidence type="ECO:0000313" key="3">
    <source>
        <dbReference type="Proteomes" id="UP000322873"/>
    </source>
</evidence>
<proteinExistence type="predicted"/>
<dbReference type="EMBL" id="VICG01000016">
    <property type="protein sequence ID" value="KAA8564101.1"/>
    <property type="molecule type" value="Genomic_DNA"/>
</dbReference>
<protein>
    <submittedName>
        <fullName evidence="2">Uncharacterized protein</fullName>
    </submittedName>
</protein>
<comment type="caution">
    <text evidence="2">The sequence shown here is derived from an EMBL/GenBank/DDBJ whole genome shotgun (WGS) entry which is preliminary data.</text>
</comment>
<gene>
    <name evidence="2" type="ORF">EYC84_012085</name>
</gene>
<dbReference type="AlphaFoldDB" id="A0A5M9J541"/>
<keyword evidence="1" id="KW-1133">Transmembrane helix</keyword>
<reference evidence="2 3" key="1">
    <citation type="submission" date="2019-06" db="EMBL/GenBank/DDBJ databases">
        <title>Genome Sequence of the Brown Rot Fungal Pathogen Monilinia fructicola.</title>
        <authorList>
            <person name="De Miccolis Angelini R.M."/>
            <person name="Landi L."/>
            <person name="Abate D."/>
            <person name="Pollastro S."/>
            <person name="Romanazzi G."/>
            <person name="Faretra F."/>
        </authorList>
    </citation>
    <scope>NUCLEOTIDE SEQUENCE [LARGE SCALE GENOMIC DNA]</scope>
    <source>
        <strain evidence="2 3">Mfrc123</strain>
    </source>
</reference>
<organism evidence="2 3">
    <name type="scientific">Monilinia fructicola</name>
    <name type="common">Brown rot fungus</name>
    <name type="synonym">Ciboria fructicola</name>
    <dbReference type="NCBI Taxonomy" id="38448"/>
    <lineage>
        <taxon>Eukaryota</taxon>
        <taxon>Fungi</taxon>
        <taxon>Dikarya</taxon>
        <taxon>Ascomycota</taxon>
        <taxon>Pezizomycotina</taxon>
        <taxon>Leotiomycetes</taxon>
        <taxon>Helotiales</taxon>
        <taxon>Sclerotiniaceae</taxon>
        <taxon>Monilinia</taxon>
    </lineage>
</organism>
<evidence type="ECO:0000256" key="1">
    <source>
        <dbReference type="SAM" id="Phobius"/>
    </source>
</evidence>
<feature type="transmembrane region" description="Helical" evidence="1">
    <location>
        <begin position="20"/>
        <end position="40"/>
    </location>
</feature>
<accession>A0A5M9J541</accession>
<dbReference type="Proteomes" id="UP000322873">
    <property type="component" value="Unassembled WGS sequence"/>
</dbReference>
<keyword evidence="1" id="KW-0472">Membrane</keyword>
<sequence>MATRLTSTSVRNNSSLHQKIAGSIPAGLIRIIWSFLLSFWSRSLSESVKEKFGGPQGFSCIILDSVEWIVIGPKMMT</sequence>
<keyword evidence="1" id="KW-0812">Transmembrane</keyword>